<dbReference type="GO" id="GO:0004497">
    <property type="term" value="F:monooxygenase activity"/>
    <property type="evidence" value="ECO:0007669"/>
    <property type="project" value="UniProtKB-KW"/>
</dbReference>
<dbReference type="Pfam" id="PF01494">
    <property type="entry name" value="FAD_binding_3"/>
    <property type="match status" value="1"/>
</dbReference>
<proteinExistence type="inferred from homology"/>
<dbReference type="InterPro" id="IPR010971">
    <property type="entry name" value="UbiH/COQ6"/>
</dbReference>
<feature type="domain" description="FAD-binding" evidence="8">
    <location>
        <begin position="9"/>
        <end position="353"/>
    </location>
</feature>
<keyword evidence="7" id="KW-0503">Monooxygenase</keyword>
<accession>A0A0D0QDY3</accession>
<organism evidence="9 10">
    <name type="scientific">Wenxinia marina DSM 24838</name>
    <dbReference type="NCBI Taxonomy" id="1123501"/>
    <lineage>
        <taxon>Bacteria</taxon>
        <taxon>Pseudomonadati</taxon>
        <taxon>Pseudomonadota</taxon>
        <taxon>Alphaproteobacteria</taxon>
        <taxon>Rhodobacterales</taxon>
        <taxon>Roseobacteraceae</taxon>
        <taxon>Wenxinia</taxon>
    </lineage>
</organism>
<evidence type="ECO:0000256" key="2">
    <source>
        <dbReference type="ARBA" id="ARBA00004749"/>
    </source>
</evidence>
<dbReference type="GO" id="GO:0071949">
    <property type="term" value="F:FAD binding"/>
    <property type="evidence" value="ECO:0007669"/>
    <property type="project" value="InterPro"/>
</dbReference>
<evidence type="ECO:0000256" key="3">
    <source>
        <dbReference type="ARBA" id="ARBA00005349"/>
    </source>
</evidence>
<dbReference type="InterPro" id="IPR002938">
    <property type="entry name" value="FAD-bd"/>
</dbReference>
<dbReference type="UniPathway" id="UPA00232"/>
<sequence length="405" mass="42385">MSGMADDSCDIFISGGGVAGLAAAAVFGAAGLSVTVADPAPPVTDAGSDGADLRTTAFLRPARDLLVEAGLWARLEADATPLKVMRIVDAGGARTVPRVSRDFDAATIGEPAFGWNLPNWLLRRELAARLDELPGVDFRPGVGFRGLLARDDAALVTLSDGARLRARLVVGADGRDSPVREASGIGVRRVRYGQKAVVFAVTHSRPHDGVSTEVHRDGGPFTLVPLPDRDGLPCSSVVWMVRGPEAARLMALGEAAFAAEATDRSAGALGPLTPVGRRQAWPIVSQMANALTARRVALVAEAAHVVPPIGAQGLNMSLEDVSTLRDLALARPEGLGEREMLDAYARRRHPEIAARLAGVDLLNRASMAGAPPLTALRAAGLAALHDVRPVRQALMRLGLGALGRR</sequence>
<dbReference type="PANTHER" id="PTHR43876:SF7">
    <property type="entry name" value="UBIQUINONE BIOSYNTHESIS MONOOXYGENASE COQ6, MITOCHONDRIAL"/>
    <property type="match status" value="1"/>
</dbReference>
<keyword evidence="6 9" id="KW-0560">Oxidoreductase</keyword>
<comment type="caution">
    <text evidence="9">The sequence shown here is derived from an EMBL/GenBank/DDBJ whole genome shotgun (WGS) entry which is preliminary data.</text>
</comment>
<keyword evidence="5" id="KW-0274">FAD</keyword>
<dbReference type="GO" id="GO:0006744">
    <property type="term" value="P:ubiquinone biosynthetic process"/>
    <property type="evidence" value="ECO:0007669"/>
    <property type="project" value="UniProtKB-UniPathway"/>
</dbReference>
<dbReference type="InterPro" id="IPR036188">
    <property type="entry name" value="FAD/NAD-bd_sf"/>
</dbReference>
<dbReference type="NCBIfam" id="TIGR01988">
    <property type="entry name" value="Ubi-OHases"/>
    <property type="match status" value="1"/>
</dbReference>
<dbReference type="SUPFAM" id="SSF51905">
    <property type="entry name" value="FAD/NAD(P)-binding domain"/>
    <property type="match status" value="1"/>
</dbReference>
<dbReference type="PATRIC" id="fig|1123501.6.peg.2390"/>
<dbReference type="EC" id="1.14.13.-" evidence="9"/>
<dbReference type="AlphaFoldDB" id="A0A0D0QDY3"/>
<comment type="pathway">
    <text evidence="2">Cofactor biosynthesis; ubiquinone biosynthesis.</text>
</comment>
<dbReference type="STRING" id="1123501.Wenmar_02289"/>
<keyword evidence="10" id="KW-1185">Reference proteome</keyword>
<dbReference type="Proteomes" id="UP000035100">
    <property type="component" value="Unassembled WGS sequence"/>
</dbReference>
<evidence type="ECO:0000259" key="8">
    <source>
        <dbReference type="Pfam" id="PF01494"/>
    </source>
</evidence>
<dbReference type="PANTHER" id="PTHR43876">
    <property type="entry name" value="UBIQUINONE BIOSYNTHESIS MONOOXYGENASE COQ6, MITOCHONDRIAL"/>
    <property type="match status" value="1"/>
</dbReference>
<comment type="cofactor">
    <cofactor evidence="1">
        <name>FAD</name>
        <dbReference type="ChEBI" id="CHEBI:57692"/>
    </cofactor>
</comment>
<dbReference type="eggNOG" id="COG0654">
    <property type="taxonomic scope" value="Bacteria"/>
</dbReference>
<gene>
    <name evidence="9" type="ORF">Wenmar_02289</name>
</gene>
<evidence type="ECO:0000256" key="7">
    <source>
        <dbReference type="ARBA" id="ARBA00023033"/>
    </source>
</evidence>
<dbReference type="EMBL" id="AONG01000010">
    <property type="protein sequence ID" value="KIQ69218.1"/>
    <property type="molecule type" value="Genomic_DNA"/>
</dbReference>
<protein>
    <submittedName>
        <fullName evidence="9">Ubiquinone biosynthesis hydroxylase, UbiH/UbiF/VisC/COQ6 family</fullName>
        <ecNumber evidence="9">1.14.13.-</ecNumber>
    </submittedName>
</protein>
<keyword evidence="9" id="KW-0830">Ubiquinone</keyword>
<comment type="similarity">
    <text evidence="3">Belongs to the UbiH/COQ6 family.</text>
</comment>
<evidence type="ECO:0000313" key="10">
    <source>
        <dbReference type="Proteomes" id="UP000035100"/>
    </source>
</evidence>
<evidence type="ECO:0000313" key="9">
    <source>
        <dbReference type="EMBL" id="KIQ69218.1"/>
    </source>
</evidence>
<dbReference type="GO" id="GO:0016705">
    <property type="term" value="F:oxidoreductase activity, acting on paired donors, with incorporation or reduction of molecular oxygen"/>
    <property type="evidence" value="ECO:0007669"/>
    <property type="project" value="InterPro"/>
</dbReference>
<keyword evidence="4" id="KW-0285">Flavoprotein</keyword>
<dbReference type="PRINTS" id="PR00420">
    <property type="entry name" value="RNGMNOXGNASE"/>
</dbReference>
<name>A0A0D0QDY3_9RHOB</name>
<reference evidence="9 10" key="1">
    <citation type="submission" date="2013-01" db="EMBL/GenBank/DDBJ databases">
        <authorList>
            <person name="Fiebig A."/>
            <person name="Goeker M."/>
            <person name="Klenk H.-P.P."/>
        </authorList>
    </citation>
    <scope>NUCLEOTIDE SEQUENCE [LARGE SCALE GENOMIC DNA]</scope>
    <source>
        <strain evidence="9 10">DSM 24838</strain>
    </source>
</reference>
<dbReference type="Gene3D" id="3.50.50.60">
    <property type="entry name" value="FAD/NAD(P)-binding domain"/>
    <property type="match status" value="2"/>
</dbReference>
<evidence type="ECO:0000256" key="6">
    <source>
        <dbReference type="ARBA" id="ARBA00023002"/>
    </source>
</evidence>
<dbReference type="InterPro" id="IPR051205">
    <property type="entry name" value="UbiH/COQ6_monooxygenase"/>
</dbReference>
<dbReference type="NCBIfam" id="NF005691">
    <property type="entry name" value="PRK07494.1"/>
    <property type="match status" value="1"/>
</dbReference>
<evidence type="ECO:0000256" key="4">
    <source>
        <dbReference type="ARBA" id="ARBA00022630"/>
    </source>
</evidence>
<evidence type="ECO:0000256" key="1">
    <source>
        <dbReference type="ARBA" id="ARBA00001974"/>
    </source>
</evidence>
<evidence type="ECO:0000256" key="5">
    <source>
        <dbReference type="ARBA" id="ARBA00022827"/>
    </source>
</evidence>